<dbReference type="InterPro" id="IPR007052">
    <property type="entry name" value="CS_dom"/>
</dbReference>
<evidence type="ECO:0000256" key="3">
    <source>
        <dbReference type="ARBA" id="ARBA00053226"/>
    </source>
</evidence>
<dbReference type="Pfam" id="PF04969">
    <property type="entry name" value="CS"/>
    <property type="match status" value="1"/>
</dbReference>
<dbReference type="EMBL" id="PDCK01000040">
    <property type="protein sequence ID" value="PRQ49067.1"/>
    <property type="molecule type" value="Genomic_DNA"/>
</dbReference>
<dbReference type="CDD" id="cd06467">
    <property type="entry name" value="p23_NUDC_like"/>
    <property type="match status" value="1"/>
</dbReference>
<evidence type="ECO:0000256" key="4">
    <source>
        <dbReference type="SAM" id="MobiDB-lite"/>
    </source>
</evidence>
<comment type="caution">
    <text evidence="6">The sequence shown here is derived from an EMBL/GenBank/DDBJ whole genome shotgun (WGS) entry which is preliminary data.</text>
</comment>
<comment type="function">
    <text evidence="3">Small heat shock protein required for the establishment of auxin gradients and for patterning of the apical domain of the embryo. Involved in the specification of the cotyledon primordia. Also required for normal inflorescence and floral meristem function, normal developmental patterning and thermotolerance. Acts as a molecular chaperone.</text>
</comment>
<dbReference type="PANTHER" id="PTHR12356:SF3">
    <property type="entry name" value="NUCLEAR MIGRATION PROTEIN NUDC"/>
    <property type="match status" value="1"/>
</dbReference>
<protein>
    <submittedName>
        <fullName evidence="6">Putative HSP20-like chaperone</fullName>
    </submittedName>
</protein>
<feature type="domain" description="CS" evidence="5">
    <location>
        <begin position="56"/>
        <end position="146"/>
    </location>
</feature>
<dbReference type="AlphaFoldDB" id="A0A2P6RRM9"/>
<keyword evidence="2" id="KW-0963">Cytoplasm</keyword>
<dbReference type="SUPFAM" id="SSF49764">
    <property type="entry name" value="HSP20-like chaperones"/>
    <property type="match status" value="1"/>
</dbReference>
<dbReference type="InterPro" id="IPR037898">
    <property type="entry name" value="NudC_fam"/>
</dbReference>
<feature type="region of interest" description="Disordered" evidence="4">
    <location>
        <begin position="1"/>
        <end position="51"/>
    </location>
</feature>
<feature type="compositionally biased region" description="Low complexity" evidence="4">
    <location>
        <begin position="14"/>
        <end position="29"/>
    </location>
</feature>
<evidence type="ECO:0000256" key="1">
    <source>
        <dbReference type="ARBA" id="ARBA00004463"/>
    </source>
</evidence>
<dbReference type="Gramene" id="PRQ49067">
    <property type="protein sequence ID" value="PRQ49067"/>
    <property type="gene ID" value="RchiOBHm_Chr2g0117791"/>
</dbReference>
<dbReference type="Proteomes" id="UP000238479">
    <property type="component" value="Chromosome 2"/>
</dbReference>
<dbReference type="GO" id="GO:0006457">
    <property type="term" value="P:protein folding"/>
    <property type="evidence" value="ECO:0007669"/>
    <property type="project" value="TreeGrafter"/>
</dbReference>
<dbReference type="InterPro" id="IPR008978">
    <property type="entry name" value="HSP20-like_chaperone"/>
</dbReference>
<evidence type="ECO:0000259" key="5">
    <source>
        <dbReference type="PROSITE" id="PS51203"/>
    </source>
</evidence>
<proteinExistence type="predicted"/>
<dbReference type="GO" id="GO:0006950">
    <property type="term" value="P:response to stress"/>
    <property type="evidence" value="ECO:0007669"/>
    <property type="project" value="UniProtKB-ARBA"/>
</dbReference>
<name>A0A2P6RRM9_ROSCH</name>
<evidence type="ECO:0000313" key="6">
    <source>
        <dbReference type="EMBL" id="PRQ49067.1"/>
    </source>
</evidence>
<gene>
    <name evidence="6" type="ORF">RchiOBHm_Chr2g0117791</name>
</gene>
<accession>A0A2P6RRM9</accession>
<comment type="subcellular location">
    <subcellularLocation>
        <location evidence="1">Cytoplasmic granule</location>
    </subcellularLocation>
</comment>
<dbReference type="OrthoDB" id="416217at2759"/>
<dbReference type="FunFam" id="2.60.40.790:FF:000001">
    <property type="entry name" value="Nuclear migration protein nudC"/>
    <property type="match status" value="1"/>
</dbReference>
<dbReference type="PANTHER" id="PTHR12356">
    <property type="entry name" value="NUCLEAR MOVEMENT PROTEIN NUDC"/>
    <property type="match status" value="1"/>
</dbReference>
<reference evidence="6 7" key="1">
    <citation type="journal article" date="2018" name="Nat. Genet.">
        <title>The Rosa genome provides new insights in the design of modern roses.</title>
        <authorList>
            <person name="Bendahmane M."/>
        </authorList>
    </citation>
    <scope>NUCLEOTIDE SEQUENCE [LARGE SCALE GENOMIC DNA]</scope>
    <source>
        <strain evidence="7">cv. Old Blush</strain>
    </source>
</reference>
<organism evidence="6 7">
    <name type="scientific">Rosa chinensis</name>
    <name type="common">China rose</name>
    <dbReference type="NCBI Taxonomy" id="74649"/>
    <lineage>
        <taxon>Eukaryota</taxon>
        <taxon>Viridiplantae</taxon>
        <taxon>Streptophyta</taxon>
        <taxon>Embryophyta</taxon>
        <taxon>Tracheophyta</taxon>
        <taxon>Spermatophyta</taxon>
        <taxon>Magnoliopsida</taxon>
        <taxon>eudicotyledons</taxon>
        <taxon>Gunneridae</taxon>
        <taxon>Pentapetalae</taxon>
        <taxon>rosids</taxon>
        <taxon>fabids</taxon>
        <taxon>Rosales</taxon>
        <taxon>Rosaceae</taxon>
        <taxon>Rosoideae</taxon>
        <taxon>Rosoideae incertae sedis</taxon>
        <taxon>Rosa</taxon>
    </lineage>
</organism>
<keyword evidence="7" id="KW-1185">Reference proteome</keyword>
<dbReference type="STRING" id="74649.A0A2P6RRM9"/>
<evidence type="ECO:0000256" key="2">
    <source>
        <dbReference type="ARBA" id="ARBA00022490"/>
    </source>
</evidence>
<dbReference type="Gene3D" id="2.60.40.790">
    <property type="match status" value="1"/>
</dbReference>
<dbReference type="GO" id="GO:0005737">
    <property type="term" value="C:cytoplasm"/>
    <property type="evidence" value="ECO:0007669"/>
    <property type="project" value="TreeGrafter"/>
</dbReference>
<dbReference type="PROSITE" id="PS51203">
    <property type="entry name" value="CS"/>
    <property type="match status" value="1"/>
</dbReference>
<feature type="compositionally biased region" description="Basic and acidic residues" evidence="4">
    <location>
        <begin position="30"/>
        <end position="44"/>
    </location>
</feature>
<dbReference type="OMA" id="RFIIVEF"/>
<dbReference type="GO" id="GO:0051082">
    <property type="term" value="F:unfolded protein binding"/>
    <property type="evidence" value="ECO:0007669"/>
    <property type="project" value="TreeGrafter"/>
</dbReference>
<sequence>MAIISDFQEEQNQTETKVTTPPSESSSSLKAEEKKVKVEEDKGKGSKLVPNKGNGLDLEKYSWTQSLQEVNIVIPVPAGTKSRDIVYEAKAKHLKFGLKGQPAPIIDGDLFQSIKPDECLWSIEDQSAVSILLTKQNQTDWWKSLLKGDPEIDTQKVEPEPSKLSDLDSETRRTVEKMMFDQRQKQMGRPTSDEMQQQELLKKFMEQNPNMDFSKVKMMQ</sequence>
<evidence type="ECO:0000313" key="7">
    <source>
        <dbReference type="Proteomes" id="UP000238479"/>
    </source>
</evidence>